<dbReference type="FunFam" id="3.40.50.880:FF:000003">
    <property type="entry name" value="Anthranilate synthase component II"/>
    <property type="match status" value="1"/>
</dbReference>
<evidence type="ECO:0000313" key="6">
    <source>
        <dbReference type="EMBL" id="MUH71726.1"/>
    </source>
</evidence>
<dbReference type="PANTHER" id="PTHR43418">
    <property type="entry name" value="MULTIFUNCTIONAL TRYPTOPHAN BIOSYNTHESIS PROTEIN-RELATED"/>
    <property type="match status" value="1"/>
</dbReference>
<dbReference type="PRINTS" id="PR00097">
    <property type="entry name" value="ANTSNTHASEII"/>
</dbReference>
<sequence length="203" mass="22326">MHNVADIIFIDNQDSFTYNLVDELEKLNHNVIVYRNSVEVDVLKCKLEALISENSECILFFSPGPGTPSNSPIMGTMLRAFVGKLPIIGVCLGHQAIAEHFGGTVGLAGETVHGKSSIIECNNHPIFSGLPNNLTVARYHSLVATTVPSNLEVIGHYKEMPMAFIDEKNQILGFQFHPESILTTLGSKLLEQSINYLIKESCK</sequence>
<dbReference type="PRINTS" id="PR00096">
    <property type="entry name" value="GATASE"/>
</dbReference>
<keyword evidence="3" id="KW-0456">Lyase</keyword>
<dbReference type="GO" id="GO:0002047">
    <property type="term" value="P:phenazine biosynthetic process"/>
    <property type="evidence" value="ECO:0007669"/>
    <property type="project" value="TreeGrafter"/>
</dbReference>
<dbReference type="InterPro" id="IPR050472">
    <property type="entry name" value="Anth_synth/Amidotransfase"/>
</dbReference>
<accession>A0A6N8F503</accession>
<dbReference type="Gene3D" id="3.40.50.880">
    <property type="match status" value="1"/>
</dbReference>
<dbReference type="InterPro" id="IPR017926">
    <property type="entry name" value="GATASE"/>
</dbReference>
<dbReference type="OrthoDB" id="9786812at2"/>
<feature type="domain" description="Glutamine amidotransferase" evidence="5">
    <location>
        <begin position="9"/>
        <end position="193"/>
    </location>
</feature>
<proteinExistence type="predicted"/>
<dbReference type="GO" id="GO:0004048">
    <property type="term" value="F:anthranilate phosphoribosyltransferase activity"/>
    <property type="evidence" value="ECO:0007669"/>
    <property type="project" value="TreeGrafter"/>
</dbReference>
<protein>
    <recommendedName>
        <fullName evidence="1">anthranilate synthase</fullName>
        <ecNumber evidence="1">4.1.3.27</ecNumber>
    </recommendedName>
</protein>
<evidence type="ECO:0000256" key="2">
    <source>
        <dbReference type="ARBA" id="ARBA00022962"/>
    </source>
</evidence>
<dbReference type="GO" id="GO:0004049">
    <property type="term" value="F:anthranilate synthase activity"/>
    <property type="evidence" value="ECO:0007669"/>
    <property type="project" value="UniProtKB-EC"/>
</dbReference>
<dbReference type="CDD" id="cd01743">
    <property type="entry name" value="GATase1_Anthranilate_Synthase"/>
    <property type="match status" value="1"/>
</dbReference>
<evidence type="ECO:0000259" key="5">
    <source>
        <dbReference type="Pfam" id="PF00117"/>
    </source>
</evidence>
<dbReference type="EC" id="4.1.3.27" evidence="1"/>
<dbReference type="Pfam" id="PF00117">
    <property type="entry name" value="GATase"/>
    <property type="match status" value="1"/>
</dbReference>
<dbReference type="GO" id="GO:0000162">
    <property type="term" value="P:L-tryptophan biosynthetic process"/>
    <property type="evidence" value="ECO:0007669"/>
    <property type="project" value="TreeGrafter"/>
</dbReference>
<comment type="caution">
    <text evidence="6">The sequence shown here is derived from an EMBL/GenBank/DDBJ whole genome shotgun (WGS) entry which is preliminary data.</text>
</comment>
<dbReference type="NCBIfam" id="TIGR00566">
    <property type="entry name" value="trpG_papA"/>
    <property type="match status" value="1"/>
</dbReference>
<dbReference type="PROSITE" id="PS51273">
    <property type="entry name" value="GATASE_TYPE_1"/>
    <property type="match status" value="1"/>
</dbReference>
<dbReference type="PANTHER" id="PTHR43418:SF2">
    <property type="entry name" value="BIFUNCTIONAL PROTEIN TRPGD"/>
    <property type="match status" value="1"/>
</dbReference>
<evidence type="ECO:0000256" key="1">
    <source>
        <dbReference type="ARBA" id="ARBA00012266"/>
    </source>
</evidence>
<evidence type="ECO:0000256" key="4">
    <source>
        <dbReference type="ARBA" id="ARBA00047683"/>
    </source>
</evidence>
<dbReference type="InterPro" id="IPR029062">
    <property type="entry name" value="Class_I_gatase-like"/>
</dbReference>
<dbReference type="PRINTS" id="PR00099">
    <property type="entry name" value="CPSGATASE"/>
</dbReference>
<dbReference type="RefSeq" id="WP_155694757.1">
    <property type="nucleotide sequence ID" value="NZ_WOCD01000002.1"/>
</dbReference>
<dbReference type="EMBL" id="WOCD01000002">
    <property type="protein sequence ID" value="MUH71726.1"/>
    <property type="molecule type" value="Genomic_DNA"/>
</dbReference>
<evidence type="ECO:0000256" key="3">
    <source>
        <dbReference type="ARBA" id="ARBA00023239"/>
    </source>
</evidence>
<name>A0A6N8F503_9GAMM</name>
<dbReference type="Proteomes" id="UP000439994">
    <property type="component" value="Unassembled WGS sequence"/>
</dbReference>
<dbReference type="InterPro" id="IPR006221">
    <property type="entry name" value="TrpG/PapA_dom"/>
</dbReference>
<reference evidence="6 7" key="1">
    <citation type="submission" date="2019-11" db="EMBL/GenBank/DDBJ databases">
        <title>P. haliotis isolates from Z. marina roots.</title>
        <authorList>
            <person name="Cohen M."/>
            <person name="Jospin G."/>
            <person name="Eisen J.A."/>
            <person name="Coil D.A."/>
        </authorList>
    </citation>
    <scope>NUCLEOTIDE SEQUENCE [LARGE SCALE GENOMIC DNA]</scope>
    <source>
        <strain evidence="6 7">UCD-MCMsp1aY</strain>
    </source>
</reference>
<keyword evidence="7" id="KW-1185">Reference proteome</keyword>
<evidence type="ECO:0000313" key="7">
    <source>
        <dbReference type="Proteomes" id="UP000439994"/>
    </source>
</evidence>
<dbReference type="SUPFAM" id="SSF52317">
    <property type="entry name" value="Class I glutamine amidotransferase-like"/>
    <property type="match status" value="1"/>
</dbReference>
<organism evidence="6 7">
    <name type="scientific">Psychrosphaera haliotis</name>
    <dbReference type="NCBI Taxonomy" id="555083"/>
    <lineage>
        <taxon>Bacteria</taxon>
        <taxon>Pseudomonadati</taxon>
        <taxon>Pseudomonadota</taxon>
        <taxon>Gammaproteobacteria</taxon>
        <taxon>Alteromonadales</taxon>
        <taxon>Pseudoalteromonadaceae</taxon>
        <taxon>Psychrosphaera</taxon>
    </lineage>
</organism>
<dbReference type="GO" id="GO:0005829">
    <property type="term" value="C:cytosol"/>
    <property type="evidence" value="ECO:0007669"/>
    <property type="project" value="TreeGrafter"/>
</dbReference>
<gene>
    <name evidence="6" type="ORF">GNP35_04035</name>
</gene>
<dbReference type="AlphaFoldDB" id="A0A6N8F503"/>
<keyword evidence="2" id="KW-0315">Glutamine amidotransferase</keyword>
<comment type="catalytic activity">
    <reaction evidence="4">
        <text>chorismate + L-glutamine = anthranilate + pyruvate + L-glutamate + H(+)</text>
        <dbReference type="Rhea" id="RHEA:21732"/>
        <dbReference type="ChEBI" id="CHEBI:15361"/>
        <dbReference type="ChEBI" id="CHEBI:15378"/>
        <dbReference type="ChEBI" id="CHEBI:16567"/>
        <dbReference type="ChEBI" id="CHEBI:29748"/>
        <dbReference type="ChEBI" id="CHEBI:29985"/>
        <dbReference type="ChEBI" id="CHEBI:58359"/>
        <dbReference type="EC" id="4.1.3.27"/>
    </reaction>
</comment>